<proteinExistence type="predicted"/>
<comment type="caution">
    <text evidence="2">The sequence shown here is derived from an EMBL/GenBank/DDBJ whole genome shotgun (WGS) entry which is preliminary data.</text>
</comment>
<dbReference type="Proteomes" id="UP000324222">
    <property type="component" value="Unassembled WGS sequence"/>
</dbReference>
<protein>
    <submittedName>
        <fullName evidence="2">Uncharacterized protein</fullName>
    </submittedName>
</protein>
<keyword evidence="3" id="KW-1185">Reference proteome</keyword>
<accession>A0A5B7JAA3</accession>
<gene>
    <name evidence="2" type="ORF">E2C01_086806</name>
</gene>
<dbReference type="AlphaFoldDB" id="A0A5B7JAA3"/>
<name>A0A5B7JAA3_PORTR</name>
<reference evidence="2 3" key="1">
    <citation type="submission" date="2019-05" db="EMBL/GenBank/DDBJ databases">
        <title>Another draft genome of Portunus trituberculatus and its Hox gene families provides insights of decapod evolution.</title>
        <authorList>
            <person name="Jeong J.-H."/>
            <person name="Song I."/>
            <person name="Kim S."/>
            <person name="Choi T."/>
            <person name="Kim D."/>
            <person name="Ryu S."/>
            <person name="Kim W."/>
        </authorList>
    </citation>
    <scope>NUCLEOTIDE SEQUENCE [LARGE SCALE GENOMIC DNA]</scope>
    <source>
        <tissue evidence="2">Muscle</tissue>
    </source>
</reference>
<feature type="region of interest" description="Disordered" evidence="1">
    <location>
        <begin position="1"/>
        <end position="22"/>
    </location>
</feature>
<feature type="compositionally biased region" description="Basic and acidic residues" evidence="1">
    <location>
        <begin position="9"/>
        <end position="22"/>
    </location>
</feature>
<dbReference type="EMBL" id="VSRR010088819">
    <property type="protein sequence ID" value="MPC91749.1"/>
    <property type="molecule type" value="Genomic_DNA"/>
</dbReference>
<organism evidence="2 3">
    <name type="scientific">Portunus trituberculatus</name>
    <name type="common">Swimming crab</name>
    <name type="synonym">Neptunus trituberculatus</name>
    <dbReference type="NCBI Taxonomy" id="210409"/>
    <lineage>
        <taxon>Eukaryota</taxon>
        <taxon>Metazoa</taxon>
        <taxon>Ecdysozoa</taxon>
        <taxon>Arthropoda</taxon>
        <taxon>Crustacea</taxon>
        <taxon>Multicrustacea</taxon>
        <taxon>Malacostraca</taxon>
        <taxon>Eumalacostraca</taxon>
        <taxon>Eucarida</taxon>
        <taxon>Decapoda</taxon>
        <taxon>Pleocyemata</taxon>
        <taxon>Brachyura</taxon>
        <taxon>Eubrachyura</taxon>
        <taxon>Portunoidea</taxon>
        <taxon>Portunidae</taxon>
        <taxon>Portuninae</taxon>
        <taxon>Portunus</taxon>
    </lineage>
</organism>
<evidence type="ECO:0000313" key="2">
    <source>
        <dbReference type="EMBL" id="MPC91749.1"/>
    </source>
</evidence>
<evidence type="ECO:0000256" key="1">
    <source>
        <dbReference type="SAM" id="MobiDB-lite"/>
    </source>
</evidence>
<evidence type="ECO:0000313" key="3">
    <source>
        <dbReference type="Proteomes" id="UP000324222"/>
    </source>
</evidence>
<sequence length="67" mass="7428">MWRYGTVRSGEEARRAEEQDADGKVPCLSGRLLKPLGTQSCVPFRYSGSGGVWPGRGGERWGRTEWG</sequence>